<gene>
    <name evidence="8" type="ORF">MA03_00760</name>
</gene>
<dbReference type="PANTHER" id="PTHR31272">
    <property type="entry name" value="CYTOCHROME C-TYPE BIOGENESIS PROTEIN HI_1454-RELATED"/>
    <property type="match status" value="1"/>
</dbReference>
<dbReference type="Pfam" id="PF02683">
    <property type="entry name" value="DsbD_TM"/>
    <property type="match status" value="1"/>
</dbReference>
<feature type="transmembrane region" description="Helical" evidence="6">
    <location>
        <begin position="204"/>
        <end position="222"/>
    </location>
</feature>
<evidence type="ECO:0000256" key="3">
    <source>
        <dbReference type="ARBA" id="ARBA00022692"/>
    </source>
</evidence>
<organism evidence="8 9">
    <name type="scientific">Infirmifilum uzonense</name>
    <dbReference type="NCBI Taxonomy" id="1550241"/>
    <lineage>
        <taxon>Archaea</taxon>
        <taxon>Thermoproteota</taxon>
        <taxon>Thermoprotei</taxon>
        <taxon>Thermofilales</taxon>
        <taxon>Thermofilaceae</taxon>
        <taxon>Infirmifilum</taxon>
    </lineage>
</organism>
<dbReference type="GO" id="GO:0016020">
    <property type="term" value="C:membrane"/>
    <property type="evidence" value="ECO:0007669"/>
    <property type="project" value="UniProtKB-SubCell"/>
</dbReference>
<feature type="transmembrane region" description="Helical" evidence="6">
    <location>
        <begin position="6"/>
        <end position="34"/>
    </location>
</feature>
<evidence type="ECO:0000313" key="9">
    <source>
        <dbReference type="Proteomes" id="UP000067434"/>
    </source>
</evidence>
<dbReference type="InterPro" id="IPR051790">
    <property type="entry name" value="Cytochrome_c-biogenesis_DsbD"/>
</dbReference>
<keyword evidence="4 6" id="KW-1133">Transmembrane helix</keyword>
<dbReference type="KEGG" id="thf:MA03_00760"/>
<feature type="transmembrane region" description="Helical" evidence="6">
    <location>
        <begin position="41"/>
        <end position="62"/>
    </location>
</feature>
<feature type="transmembrane region" description="Helical" evidence="6">
    <location>
        <begin position="119"/>
        <end position="148"/>
    </location>
</feature>
<evidence type="ECO:0000259" key="7">
    <source>
        <dbReference type="Pfam" id="PF02683"/>
    </source>
</evidence>
<dbReference type="InterPro" id="IPR003834">
    <property type="entry name" value="Cyt_c_assmbl_TM_dom"/>
</dbReference>
<dbReference type="RefSeq" id="WP_052883446.1">
    <property type="nucleotide sequence ID" value="NZ_CP009961.1"/>
</dbReference>
<protein>
    <recommendedName>
        <fullName evidence="7">Cytochrome C biogenesis protein transmembrane domain-containing protein</fullName>
    </recommendedName>
</protein>
<dbReference type="OrthoDB" id="387486at2157"/>
<dbReference type="Proteomes" id="UP000067434">
    <property type="component" value="Chromosome"/>
</dbReference>
<name>A0A0F7FH06_9CREN</name>
<feature type="transmembrane region" description="Helical" evidence="6">
    <location>
        <begin position="234"/>
        <end position="251"/>
    </location>
</feature>
<comment type="subcellular location">
    <subcellularLocation>
        <location evidence="1">Membrane</location>
        <topology evidence="1">Multi-pass membrane protein</topology>
    </subcellularLocation>
</comment>
<keyword evidence="3 6" id="KW-0812">Transmembrane</keyword>
<feature type="transmembrane region" description="Helical" evidence="6">
    <location>
        <begin position="373"/>
        <end position="396"/>
    </location>
</feature>
<dbReference type="PATRIC" id="fig|1550241.5.peg.155"/>
<sequence>MEPSFLALLYILGVETAFTPCFLPIIPVFLSVVAKSGSKRVLLTTLAFIAGITASFLIYGILASYSGNLLQGLLTGNLPTLAVGMGLTLVSLGVLMMSPLRVLFAWIPSIQPRFQKVSILNSLLLGFLFSLVAAPCAATILVAAFSMVWLGSLQEPGDSIITVLVYSAGVTTPFFIMGLLTEFLGKSIGTKISRSFLVRHNETISGITIIVLGILTILSVEGHDIILVQLSARLLPYLGFISLLAAVLYSLRAYQLGIMMRGGLLIILGTSIFIYGLIDVLQFLPPQLQNEGIRMLLFLIGRTLIMVNSLLLAKPYVFSLPLLILNSPPLMDSITLIAWTLGPGRRDREHLFASLYILAHIAMDLVTSKATNLLWLAPYLLPVLPVAYLSPLLPALKLSKIITGLKLLEEI</sequence>
<dbReference type="AlphaFoldDB" id="A0A0F7FH06"/>
<evidence type="ECO:0000256" key="2">
    <source>
        <dbReference type="ARBA" id="ARBA00006143"/>
    </source>
</evidence>
<evidence type="ECO:0000313" key="8">
    <source>
        <dbReference type="EMBL" id="AKG38115.1"/>
    </source>
</evidence>
<feature type="transmembrane region" description="Helical" evidence="6">
    <location>
        <begin position="263"/>
        <end position="284"/>
    </location>
</feature>
<feature type="transmembrane region" description="Helical" evidence="6">
    <location>
        <begin position="160"/>
        <end position="184"/>
    </location>
</feature>
<proteinExistence type="inferred from homology"/>
<comment type="similarity">
    <text evidence="2">Belongs to the DsbD family.</text>
</comment>
<evidence type="ECO:0000256" key="4">
    <source>
        <dbReference type="ARBA" id="ARBA00022989"/>
    </source>
</evidence>
<dbReference type="HOGENOM" id="CLU_682608_0_0_2"/>
<dbReference type="PANTHER" id="PTHR31272:SF9">
    <property type="entry name" value="BLL1027 PROTEIN"/>
    <property type="match status" value="1"/>
</dbReference>
<evidence type="ECO:0000256" key="6">
    <source>
        <dbReference type="SAM" id="Phobius"/>
    </source>
</evidence>
<accession>A0A0F7FH06</accession>
<feature type="domain" description="Cytochrome C biogenesis protein transmembrane" evidence="7">
    <location>
        <begin position="6"/>
        <end position="181"/>
    </location>
</feature>
<evidence type="ECO:0000256" key="5">
    <source>
        <dbReference type="ARBA" id="ARBA00023136"/>
    </source>
</evidence>
<feature type="transmembrane region" description="Helical" evidence="6">
    <location>
        <begin position="82"/>
        <end position="107"/>
    </location>
</feature>
<evidence type="ECO:0000256" key="1">
    <source>
        <dbReference type="ARBA" id="ARBA00004141"/>
    </source>
</evidence>
<keyword evidence="5 6" id="KW-0472">Membrane</keyword>
<reference evidence="8 9" key="1">
    <citation type="journal article" date="2015" name="Stand. Genomic Sci.">
        <title>Complete genome sequence of and proposal of Thermofilum uzonense sp. nov. a novel hyperthermophilic crenarchaeon and emended description of the genus Thermofilum.</title>
        <authorList>
            <person name="Toshchakov S.V."/>
            <person name="Korzhenkov A.A."/>
            <person name="Samarov N.I."/>
            <person name="Mazunin I.O."/>
            <person name="Mozhey O.I."/>
            <person name="Shmyr I.S."/>
            <person name="Derbikova K.S."/>
            <person name="Taranov E.A."/>
            <person name="Dominova I.N."/>
            <person name="Bonch-Osmolovskaya E.A."/>
            <person name="Patrushev M.V."/>
            <person name="Podosokorskaya O.A."/>
            <person name="Kublanov I.V."/>
        </authorList>
    </citation>
    <scope>NUCLEOTIDE SEQUENCE [LARGE SCALE GENOMIC DNA]</scope>
    <source>
        <strain evidence="8 9">1807-2</strain>
    </source>
</reference>
<dbReference type="EMBL" id="CP009961">
    <property type="protein sequence ID" value="AKG38115.1"/>
    <property type="molecule type" value="Genomic_DNA"/>
</dbReference>
<dbReference type="GeneID" id="25400717"/>
<dbReference type="GO" id="GO:0017004">
    <property type="term" value="P:cytochrome complex assembly"/>
    <property type="evidence" value="ECO:0007669"/>
    <property type="project" value="InterPro"/>
</dbReference>
<keyword evidence="9" id="KW-1185">Reference proteome</keyword>
<dbReference type="STRING" id="1550241.MA03_00760"/>